<proteinExistence type="predicted"/>
<dbReference type="InterPro" id="IPR009241">
    <property type="entry name" value="HigB-like"/>
</dbReference>
<dbReference type="NCBIfam" id="TIGR02683">
    <property type="entry name" value="upstrm_HI1419"/>
    <property type="match status" value="1"/>
</dbReference>
<dbReference type="PANTHER" id="PTHR41791:SF1">
    <property type="entry name" value="SSL7039 PROTEIN"/>
    <property type="match status" value="1"/>
</dbReference>
<accession>A0A839IVA4</accession>
<evidence type="ECO:0000313" key="1">
    <source>
        <dbReference type="EMBL" id="MBB1488642.1"/>
    </source>
</evidence>
<gene>
    <name evidence="1" type="ORF">H4O21_18710</name>
</gene>
<dbReference type="PANTHER" id="PTHR41791">
    <property type="entry name" value="SSL7039 PROTEIN"/>
    <property type="match status" value="1"/>
</dbReference>
<dbReference type="EMBL" id="JACJFM010000032">
    <property type="protein sequence ID" value="MBB1488642.1"/>
    <property type="molecule type" value="Genomic_DNA"/>
</dbReference>
<comment type="caution">
    <text evidence="1">The sequence shown here is derived from an EMBL/GenBank/DDBJ whole genome shotgun (WGS) entry which is preliminary data.</text>
</comment>
<sequence length="110" mass="12461">MNEITHYLTADGHDPFQAWLEKVKRKDLPASMRVLTRINRLAAGNAGDVKSVGEGVFELRITYGPGYRVYYACIENKLVMLLAGGTKQRQSADIEQAKAFLADYRKRVER</sequence>
<evidence type="ECO:0000313" key="2">
    <source>
        <dbReference type="Proteomes" id="UP000565262"/>
    </source>
</evidence>
<dbReference type="Pfam" id="PF05973">
    <property type="entry name" value="Gp49"/>
    <property type="match status" value="1"/>
</dbReference>
<dbReference type="InterPro" id="IPR014056">
    <property type="entry name" value="TypeIITA-like_toxin_pred"/>
</dbReference>
<keyword evidence="2" id="KW-1185">Reference proteome</keyword>
<dbReference type="AlphaFoldDB" id="A0A839IVA4"/>
<dbReference type="PIRSF" id="PIRSF028744">
    <property type="entry name" value="Addict_mod_HI1419"/>
    <property type="match status" value="1"/>
</dbReference>
<dbReference type="Proteomes" id="UP000565262">
    <property type="component" value="Unassembled WGS sequence"/>
</dbReference>
<reference evidence="1 2" key="1">
    <citation type="submission" date="2020-08" db="EMBL/GenBank/DDBJ databases">
        <title>Oceanospirillum sp. nov. isolated from marine sediment.</title>
        <authorList>
            <person name="Ji X."/>
        </authorList>
    </citation>
    <scope>NUCLEOTIDE SEQUENCE [LARGE SCALE GENOMIC DNA]</scope>
    <source>
        <strain evidence="1 2">D5</strain>
    </source>
</reference>
<protein>
    <submittedName>
        <fullName evidence="1">Type II toxin-antitoxin system RelE/ParE family toxin</fullName>
    </submittedName>
</protein>
<organism evidence="1 2">
    <name type="scientific">Oceanospirillum sediminis</name>
    <dbReference type="NCBI Taxonomy" id="2760088"/>
    <lineage>
        <taxon>Bacteria</taxon>
        <taxon>Pseudomonadati</taxon>
        <taxon>Pseudomonadota</taxon>
        <taxon>Gammaproteobacteria</taxon>
        <taxon>Oceanospirillales</taxon>
        <taxon>Oceanospirillaceae</taxon>
        <taxon>Oceanospirillum</taxon>
    </lineage>
</organism>
<dbReference type="RefSeq" id="WP_182810414.1">
    <property type="nucleotide sequence ID" value="NZ_JACJFM010000032.1"/>
</dbReference>
<name>A0A839IVA4_9GAMM</name>